<feature type="compositionally biased region" description="Polar residues" evidence="1">
    <location>
        <begin position="97"/>
        <end position="108"/>
    </location>
</feature>
<dbReference type="Proteomes" id="UP000481861">
    <property type="component" value="Unassembled WGS sequence"/>
</dbReference>
<feature type="compositionally biased region" description="Pro residues" evidence="1">
    <location>
        <begin position="30"/>
        <end position="40"/>
    </location>
</feature>
<feature type="compositionally biased region" description="Polar residues" evidence="1">
    <location>
        <begin position="60"/>
        <end position="72"/>
    </location>
</feature>
<dbReference type="AlphaFoldDB" id="A0A7C8IQX7"/>
<comment type="caution">
    <text evidence="2">The sequence shown here is derived from an EMBL/GenBank/DDBJ whole genome shotgun (WGS) entry which is preliminary data.</text>
</comment>
<dbReference type="EMBL" id="JAADJZ010000001">
    <property type="protein sequence ID" value="KAF2877927.1"/>
    <property type="molecule type" value="Genomic_DNA"/>
</dbReference>
<reference evidence="2 3" key="1">
    <citation type="submission" date="2020-01" db="EMBL/GenBank/DDBJ databases">
        <authorList>
            <consortium name="DOE Joint Genome Institute"/>
            <person name="Haridas S."/>
            <person name="Albert R."/>
            <person name="Binder M."/>
            <person name="Bloem J."/>
            <person name="Labutti K."/>
            <person name="Salamov A."/>
            <person name="Andreopoulos B."/>
            <person name="Baker S.E."/>
            <person name="Barry K."/>
            <person name="Bills G."/>
            <person name="Bluhm B.H."/>
            <person name="Cannon C."/>
            <person name="Castanera R."/>
            <person name="Culley D.E."/>
            <person name="Daum C."/>
            <person name="Ezra D."/>
            <person name="Gonzalez J.B."/>
            <person name="Henrissat B."/>
            <person name="Kuo A."/>
            <person name="Liang C."/>
            <person name="Lipzen A."/>
            <person name="Lutzoni F."/>
            <person name="Magnuson J."/>
            <person name="Mondo S."/>
            <person name="Nolan M."/>
            <person name="Ohm R."/>
            <person name="Pangilinan J."/>
            <person name="Park H.-J.H."/>
            <person name="Ramirez L."/>
            <person name="Alfaro M."/>
            <person name="Sun H."/>
            <person name="Tritt A."/>
            <person name="Yoshinaga Y."/>
            <person name="Zwiers L.-H.L."/>
            <person name="Turgeon B.G."/>
            <person name="Goodwin S.B."/>
            <person name="Spatafora J.W."/>
            <person name="Crous P.W."/>
            <person name="Grigoriev I.V."/>
        </authorList>
    </citation>
    <scope>NUCLEOTIDE SEQUENCE [LARGE SCALE GENOMIC DNA]</scope>
    <source>
        <strain evidence="2 3">CBS 611.86</strain>
    </source>
</reference>
<gene>
    <name evidence="2" type="ORF">BDV95DRAFT_6817</name>
</gene>
<name>A0A7C8IQX7_9PLEO</name>
<accession>A0A7C8IQX7</accession>
<evidence type="ECO:0000256" key="1">
    <source>
        <dbReference type="SAM" id="MobiDB-lite"/>
    </source>
</evidence>
<keyword evidence="3" id="KW-1185">Reference proteome</keyword>
<protein>
    <submittedName>
        <fullName evidence="2">Uncharacterized protein</fullName>
    </submittedName>
</protein>
<evidence type="ECO:0000313" key="2">
    <source>
        <dbReference type="EMBL" id="KAF2877927.1"/>
    </source>
</evidence>
<feature type="region of interest" description="Disordered" evidence="1">
    <location>
        <begin position="22"/>
        <end position="129"/>
    </location>
</feature>
<proteinExistence type="predicted"/>
<sequence>MVNTTRQLKPLQTHHAKPYCRSSFPLVLAPVPPPTKPTRPPCLALSPHSSPAQRRPRLNSPDNWYQHLTGTVQPHPHRYASAPQIQPRISPSPKGKSASNAAVSNPGFSSCPRVPTHPQQPYPSIAPCP</sequence>
<evidence type="ECO:0000313" key="3">
    <source>
        <dbReference type="Proteomes" id="UP000481861"/>
    </source>
</evidence>
<feature type="compositionally biased region" description="Pro residues" evidence="1">
    <location>
        <begin position="118"/>
        <end position="129"/>
    </location>
</feature>
<organism evidence="2 3">
    <name type="scientific">Massariosphaeria phaeospora</name>
    <dbReference type="NCBI Taxonomy" id="100035"/>
    <lineage>
        <taxon>Eukaryota</taxon>
        <taxon>Fungi</taxon>
        <taxon>Dikarya</taxon>
        <taxon>Ascomycota</taxon>
        <taxon>Pezizomycotina</taxon>
        <taxon>Dothideomycetes</taxon>
        <taxon>Pleosporomycetidae</taxon>
        <taxon>Pleosporales</taxon>
        <taxon>Pleosporales incertae sedis</taxon>
        <taxon>Massariosphaeria</taxon>
    </lineage>
</organism>